<dbReference type="EMBL" id="BAABKN010000026">
    <property type="protein sequence ID" value="GAA4751041.1"/>
    <property type="molecule type" value="Genomic_DNA"/>
</dbReference>
<evidence type="ECO:0000256" key="4">
    <source>
        <dbReference type="ARBA" id="ARBA00022827"/>
    </source>
</evidence>
<dbReference type="PRINTS" id="PR00411">
    <property type="entry name" value="PNDRDTASEI"/>
</dbReference>
<evidence type="ECO:0000313" key="7">
    <source>
        <dbReference type="EMBL" id="GAA4751041.1"/>
    </source>
</evidence>
<dbReference type="InterPro" id="IPR016156">
    <property type="entry name" value="FAD/NAD-linked_Rdtase_dimer_sf"/>
</dbReference>
<dbReference type="RefSeq" id="WP_345528761.1">
    <property type="nucleotide sequence ID" value="NZ_BAABKN010000026.1"/>
</dbReference>
<dbReference type="Gene3D" id="3.30.390.30">
    <property type="match status" value="1"/>
</dbReference>
<organism evidence="7 8">
    <name type="scientific">Nocardioides endophyticus</name>
    <dbReference type="NCBI Taxonomy" id="1353775"/>
    <lineage>
        <taxon>Bacteria</taxon>
        <taxon>Bacillati</taxon>
        <taxon>Actinomycetota</taxon>
        <taxon>Actinomycetes</taxon>
        <taxon>Propionibacteriales</taxon>
        <taxon>Nocardioidaceae</taxon>
        <taxon>Nocardioides</taxon>
    </lineage>
</organism>
<accession>A0ABP8ZAE8</accession>
<keyword evidence="3" id="KW-0285">Flavoprotein</keyword>
<dbReference type="Pfam" id="PF02852">
    <property type="entry name" value="Pyr_redox_dim"/>
    <property type="match status" value="1"/>
</dbReference>
<evidence type="ECO:0000256" key="2">
    <source>
        <dbReference type="ARBA" id="ARBA00007532"/>
    </source>
</evidence>
<reference evidence="8" key="1">
    <citation type="journal article" date="2019" name="Int. J. Syst. Evol. Microbiol.">
        <title>The Global Catalogue of Microorganisms (GCM) 10K type strain sequencing project: providing services to taxonomists for standard genome sequencing and annotation.</title>
        <authorList>
            <consortium name="The Broad Institute Genomics Platform"/>
            <consortium name="The Broad Institute Genome Sequencing Center for Infectious Disease"/>
            <person name="Wu L."/>
            <person name="Ma J."/>
        </authorList>
    </citation>
    <scope>NUCLEOTIDE SEQUENCE [LARGE SCALE GENOMIC DNA]</scope>
    <source>
        <strain evidence="8">JCM 18532</strain>
    </source>
</reference>
<dbReference type="InterPro" id="IPR004099">
    <property type="entry name" value="Pyr_nucl-diS_OxRdtase_dimer"/>
</dbReference>
<gene>
    <name evidence="7" type="ORF">GCM10023350_40310</name>
</gene>
<protein>
    <submittedName>
        <fullName evidence="7">NAD(P)/FAD-dependent oxidoreductase</fullName>
    </submittedName>
</protein>
<evidence type="ECO:0000259" key="6">
    <source>
        <dbReference type="Pfam" id="PF07992"/>
    </source>
</evidence>
<keyword evidence="8" id="KW-1185">Reference proteome</keyword>
<feature type="domain" description="FAD/NAD(P)-binding" evidence="6">
    <location>
        <begin position="7"/>
        <end position="333"/>
    </location>
</feature>
<dbReference type="PIRSF" id="PIRSF000350">
    <property type="entry name" value="Mercury_reductase_MerA"/>
    <property type="match status" value="1"/>
</dbReference>
<dbReference type="Pfam" id="PF07992">
    <property type="entry name" value="Pyr_redox_2"/>
    <property type="match status" value="1"/>
</dbReference>
<sequence>MTALEVDLVVIGTGPGGEALATGAAKAGLKVVAVDKHLVGGECPYYGCIPTKMMVRASDAVAEVRRAASLAGNATIATSWAPVHRRVDEDATTHWDDTIAVDRLKDAGATVHHGVGRLAGPGRVEVTTADGEVISYTTRRGTVLNPGTRPAVPPVEGLADTPYWTNRDAVQLSELPASLVVVGGGPIGCELAQVFARFGVRVTVVQHGPRLVPANEPEAAALLAEVFTHEGIRVLTDVELQRASYADGAFTLALDTGEELVADKVLVAAGRTPNLDDLGLDTIGLDPTARTLHVDDRLRVQDGAVQGRAVQDRLWAIGDVTGKGAFTHVSMYQSAVALRDVLGEDGPAARYHAVPHVTFTDPEIGGVGMSEQQARDAGLTVRTGLTKLEQSSRGFTHGPGGHGMIKVVEDADRGVLVGATAVGPAGGEILGFLAVAVHAEVPVDTLRTMIYAYPTFHRAIESALADLF</sequence>
<dbReference type="InterPro" id="IPR001100">
    <property type="entry name" value="Pyr_nuc-diS_OxRdtase"/>
</dbReference>
<dbReference type="InterPro" id="IPR023753">
    <property type="entry name" value="FAD/NAD-binding_dom"/>
</dbReference>
<name>A0ABP8ZAE8_9ACTN</name>
<dbReference type="InterPro" id="IPR036188">
    <property type="entry name" value="FAD/NAD-bd_sf"/>
</dbReference>
<evidence type="ECO:0000256" key="3">
    <source>
        <dbReference type="ARBA" id="ARBA00022630"/>
    </source>
</evidence>
<dbReference type="PANTHER" id="PTHR43014">
    <property type="entry name" value="MERCURIC REDUCTASE"/>
    <property type="match status" value="1"/>
</dbReference>
<keyword evidence="4" id="KW-0274">FAD</keyword>
<feature type="domain" description="Pyridine nucleotide-disulphide oxidoreductase dimerisation" evidence="5">
    <location>
        <begin position="354"/>
        <end position="463"/>
    </location>
</feature>
<comment type="similarity">
    <text evidence="2">Belongs to the class-I pyridine nucleotide-disulfide oxidoreductase family.</text>
</comment>
<dbReference type="PANTHER" id="PTHR43014:SF2">
    <property type="entry name" value="MERCURIC REDUCTASE"/>
    <property type="match status" value="1"/>
</dbReference>
<proteinExistence type="inferred from homology"/>
<dbReference type="SUPFAM" id="SSF51905">
    <property type="entry name" value="FAD/NAD(P)-binding domain"/>
    <property type="match status" value="1"/>
</dbReference>
<dbReference type="PRINTS" id="PR00368">
    <property type="entry name" value="FADPNR"/>
</dbReference>
<dbReference type="Proteomes" id="UP001499882">
    <property type="component" value="Unassembled WGS sequence"/>
</dbReference>
<evidence type="ECO:0000259" key="5">
    <source>
        <dbReference type="Pfam" id="PF02852"/>
    </source>
</evidence>
<comment type="cofactor">
    <cofactor evidence="1">
        <name>FAD</name>
        <dbReference type="ChEBI" id="CHEBI:57692"/>
    </cofactor>
</comment>
<evidence type="ECO:0000313" key="8">
    <source>
        <dbReference type="Proteomes" id="UP001499882"/>
    </source>
</evidence>
<evidence type="ECO:0000256" key="1">
    <source>
        <dbReference type="ARBA" id="ARBA00001974"/>
    </source>
</evidence>
<comment type="caution">
    <text evidence="7">The sequence shown here is derived from an EMBL/GenBank/DDBJ whole genome shotgun (WGS) entry which is preliminary data.</text>
</comment>
<dbReference type="SUPFAM" id="SSF55424">
    <property type="entry name" value="FAD/NAD-linked reductases, dimerisation (C-terminal) domain"/>
    <property type="match status" value="1"/>
</dbReference>
<dbReference type="Gene3D" id="3.50.50.60">
    <property type="entry name" value="FAD/NAD(P)-binding domain"/>
    <property type="match status" value="2"/>
</dbReference>